<dbReference type="VEuPathDB" id="ToxoDB:TGARI_250500B"/>
<name>A0A139YBI1_TOXGO</name>
<evidence type="ECO:0000256" key="1">
    <source>
        <dbReference type="SAM" id="MobiDB-lite"/>
    </source>
</evidence>
<sequence>MSGFAGWWPAAQILPEVPGVSMEVAASDSSSDDGSIASSPSGKASSAEVAATHSTTAASSGHAARVQALADKLSLIRARKSSLLVRLGDLKRVWKSEDAYVQSRRRSRNSLRALRGVSRASSCICVWGTHSRPASQKLFR</sequence>
<feature type="compositionally biased region" description="Low complexity" evidence="1">
    <location>
        <begin position="25"/>
        <end position="63"/>
    </location>
</feature>
<organism evidence="2 3">
    <name type="scientific">Toxoplasma gondii ARI</name>
    <dbReference type="NCBI Taxonomy" id="1074872"/>
    <lineage>
        <taxon>Eukaryota</taxon>
        <taxon>Sar</taxon>
        <taxon>Alveolata</taxon>
        <taxon>Apicomplexa</taxon>
        <taxon>Conoidasida</taxon>
        <taxon>Coccidia</taxon>
        <taxon>Eucoccidiorida</taxon>
        <taxon>Eimeriorina</taxon>
        <taxon>Sarcocystidae</taxon>
        <taxon>Toxoplasma</taxon>
    </lineage>
</organism>
<reference evidence="2 3" key="1">
    <citation type="journal article" date="2016" name="Nat. Commun.">
        <title>Local admixture of amplified and diversified secreted pathogenesis determinants shapes mosaic Toxoplasma gondii genomes.</title>
        <authorList>
            <person name="Lorenzi H."/>
            <person name="Khan A."/>
            <person name="Behnke M.S."/>
            <person name="Namasivayam S."/>
            <person name="Swapna L.S."/>
            <person name="Hadjithomas M."/>
            <person name="Karamycheva S."/>
            <person name="Pinney D."/>
            <person name="Brunk B.P."/>
            <person name="Ajioka J.W."/>
            <person name="Ajzenberg D."/>
            <person name="Boothroyd J.C."/>
            <person name="Boyle J.P."/>
            <person name="Darde M.L."/>
            <person name="Diaz-Miranda M.A."/>
            <person name="Dubey J.P."/>
            <person name="Fritz H.M."/>
            <person name="Gennari S.M."/>
            <person name="Gregory B.D."/>
            <person name="Kim K."/>
            <person name="Saeij J.P."/>
            <person name="Su C."/>
            <person name="White M.W."/>
            <person name="Zhu X.Q."/>
            <person name="Howe D.K."/>
            <person name="Rosenthal B.M."/>
            <person name="Grigg M.E."/>
            <person name="Parkinson J."/>
            <person name="Liu L."/>
            <person name="Kissinger J.C."/>
            <person name="Roos D.S."/>
            <person name="Sibley L.D."/>
        </authorList>
    </citation>
    <scope>NUCLEOTIDE SEQUENCE [LARGE SCALE GENOMIC DNA]</scope>
    <source>
        <strain evidence="2 3">ARI</strain>
    </source>
</reference>
<proteinExistence type="predicted"/>
<evidence type="ECO:0000313" key="2">
    <source>
        <dbReference type="EMBL" id="KYF50192.1"/>
    </source>
</evidence>
<dbReference type="GO" id="GO:0016740">
    <property type="term" value="F:transferase activity"/>
    <property type="evidence" value="ECO:0007669"/>
    <property type="project" value="UniProtKB-KW"/>
</dbReference>
<protein>
    <submittedName>
        <fullName evidence="2">Glycosyltransferase family 28 protein</fullName>
    </submittedName>
</protein>
<accession>A0A139YBI1</accession>
<dbReference type="AlphaFoldDB" id="A0A139YBI1"/>
<gene>
    <name evidence="2" type="ORF">TGARI_250500B</name>
</gene>
<dbReference type="EMBL" id="AGQS02003319">
    <property type="protein sequence ID" value="KYF50192.1"/>
    <property type="molecule type" value="Genomic_DNA"/>
</dbReference>
<comment type="caution">
    <text evidence="2">The sequence shown here is derived from an EMBL/GenBank/DDBJ whole genome shotgun (WGS) entry which is preliminary data.</text>
</comment>
<keyword evidence="2" id="KW-0808">Transferase</keyword>
<evidence type="ECO:0000313" key="3">
    <source>
        <dbReference type="Proteomes" id="UP000074247"/>
    </source>
</evidence>
<feature type="region of interest" description="Disordered" evidence="1">
    <location>
        <begin position="22"/>
        <end position="63"/>
    </location>
</feature>
<dbReference type="Proteomes" id="UP000074247">
    <property type="component" value="Unassembled WGS sequence"/>
</dbReference>